<organism evidence="3">
    <name type="scientific">Echinostoma caproni</name>
    <dbReference type="NCBI Taxonomy" id="27848"/>
    <lineage>
        <taxon>Eukaryota</taxon>
        <taxon>Metazoa</taxon>
        <taxon>Spiralia</taxon>
        <taxon>Lophotrochozoa</taxon>
        <taxon>Platyhelminthes</taxon>
        <taxon>Trematoda</taxon>
        <taxon>Digenea</taxon>
        <taxon>Plagiorchiida</taxon>
        <taxon>Echinostomata</taxon>
        <taxon>Echinostomatoidea</taxon>
        <taxon>Echinostomatidae</taxon>
        <taxon>Echinostoma</taxon>
    </lineage>
</organism>
<reference evidence="3" key="1">
    <citation type="submission" date="2016-06" db="UniProtKB">
        <authorList>
            <consortium name="WormBaseParasite"/>
        </authorList>
    </citation>
    <scope>IDENTIFICATION</scope>
</reference>
<reference evidence="1 2" key="2">
    <citation type="submission" date="2018-11" db="EMBL/GenBank/DDBJ databases">
        <authorList>
            <consortium name="Pathogen Informatics"/>
        </authorList>
    </citation>
    <scope>NUCLEOTIDE SEQUENCE [LARGE SCALE GENOMIC DNA]</scope>
    <source>
        <strain evidence="1 2">Egypt</strain>
    </source>
</reference>
<dbReference type="OrthoDB" id="10064127at2759"/>
<keyword evidence="2" id="KW-1185">Reference proteome</keyword>
<dbReference type="EMBL" id="UZAN01059218">
    <property type="protein sequence ID" value="VDP92285.1"/>
    <property type="molecule type" value="Genomic_DNA"/>
</dbReference>
<evidence type="ECO:0000313" key="2">
    <source>
        <dbReference type="Proteomes" id="UP000272942"/>
    </source>
</evidence>
<dbReference type="Proteomes" id="UP000272942">
    <property type="component" value="Unassembled WGS sequence"/>
</dbReference>
<dbReference type="WBParaSite" id="ECPE_0001505301-mRNA-1">
    <property type="protein sequence ID" value="ECPE_0001505301-mRNA-1"/>
    <property type="gene ID" value="ECPE_0001505301"/>
</dbReference>
<dbReference type="AlphaFoldDB" id="A0A183B728"/>
<sequence>MNSTPLEFLDLNCSARDIEDYFERFEIWWLTRSKPDEGKKSAFFLNAARKNAHILIKNLDYPSPPVSLPYEDLKSLFLHVKSTNFEASMVRNPNQGIRKFIYDFLIQAVKCDFGNLLDMQLRDRLISGINNTVLQNELLKLSNPTFNDVPAHCEQYQDIRQLLHPCRRPSNLQLCSIHSKLNPRKFMQQPNISKQLHNLAHTM</sequence>
<proteinExistence type="predicted"/>
<accession>A0A183B728</accession>
<evidence type="ECO:0000313" key="3">
    <source>
        <dbReference type="WBParaSite" id="ECPE_0001505301-mRNA-1"/>
    </source>
</evidence>
<evidence type="ECO:0000313" key="1">
    <source>
        <dbReference type="EMBL" id="VDP92285.1"/>
    </source>
</evidence>
<name>A0A183B728_9TREM</name>
<protein>
    <submittedName>
        <fullName evidence="1 3">Uncharacterized protein</fullName>
    </submittedName>
</protein>
<gene>
    <name evidence="1" type="ORF">ECPE_LOCUS15013</name>
</gene>